<proteinExistence type="predicted"/>
<feature type="signal peptide" evidence="1">
    <location>
        <begin position="1"/>
        <end position="16"/>
    </location>
</feature>
<dbReference type="EMBL" id="HBIZ01061931">
    <property type="protein sequence ID" value="CAE0785666.1"/>
    <property type="molecule type" value="Transcribed_RNA"/>
</dbReference>
<evidence type="ECO:0000313" key="3">
    <source>
        <dbReference type="EMBL" id="CAE0785666.1"/>
    </source>
</evidence>
<accession>A0A7S4FBQ6</accession>
<dbReference type="PANTHER" id="PTHR33303">
    <property type="entry name" value="CYTOPLASMIC PROTEIN-RELATED"/>
    <property type="match status" value="1"/>
</dbReference>
<dbReference type="PANTHER" id="PTHR33303:SF2">
    <property type="entry name" value="COA-BINDING DOMAIN-CONTAINING PROTEIN"/>
    <property type="match status" value="1"/>
</dbReference>
<reference evidence="3" key="1">
    <citation type="submission" date="2021-01" db="EMBL/GenBank/DDBJ databases">
        <authorList>
            <person name="Corre E."/>
            <person name="Pelletier E."/>
            <person name="Niang G."/>
            <person name="Scheremetjew M."/>
            <person name="Finn R."/>
            <person name="Kale V."/>
            <person name="Holt S."/>
            <person name="Cochrane G."/>
            <person name="Meng A."/>
            <person name="Brown T."/>
            <person name="Cohen L."/>
        </authorList>
    </citation>
    <scope>NUCLEOTIDE SEQUENCE</scope>
    <source>
        <strain evidence="3">CCMP645</strain>
    </source>
</reference>
<dbReference type="Gene3D" id="3.40.50.720">
    <property type="entry name" value="NAD(P)-binding Rossmann-like Domain"/>
    <property type="match status" value="1"/>
</dbReference>
<evidence type="ECO:0000259" key="2">
    <source>
        <dbReference type="Pfam" id="PF13380"/>
    </source>
</evidence>
<feature type="chain" id="PRO_5030625529" description="CoA-binding domain-containing protein" evidence="1">
    <location>
        <begin position="17"/>
        <end position="138"/>
    </location>
</feature>
<dbReference type="SUPFAM" id="SSF51735">
    <property type="entry name" value="NAD(P)-binding Rossmann-fold domains"/>
    <property type="match status" value="1"/>
</dbReference>
<protein>
    <recommendedName>
        <fullName evidence="2">CoA-binding domain-containing protein</fullName>
    </recommendedName>
</protein>
<dbReference type="AlphaFoldDB" id="A0A7S4FBQ6"/>
<feature type="domain" description="CoA-binding" evidence="2">
    <location>
        <begin position="28"/>
        <end position="137"/>
    </location>
</feature>
<dbReference type="Pfam" id="PF13380">
    <property type="entry name" value="CoA_binding_2"/>
    <property type="match status" value="1"/>
</dbReference>
<name>A0A7S4FBQ6_CHRCT</name>
<evidence type="ECO:0000256" key="1">
    <source>
        <dbReference type="SAM" id="SignalP"/>
    </source>
</evidence>
<sequence>MQILFLFTTLLSTSSAMSSAGKQMLQLKRWAVIGDVLNQAKPASAVVAKLEQAGKTVYKVNPRDSTGSCYRSIQDVPDTVDVIDLIINSRTGFEQMKLAAELNINKVFIQPGAESQELLDFCAVSGIAVHQGCVLREL</sequence>
<dbReference type="InterPro" id="IPR003781">
    <property type="entry name" value="CoA-bd"/>
</dbReference>
<dbReference type="InterPro" id="IPR036291">
    <property type="entry name" value="NAD(P)-bd_dom_sf"/>
</dbReference>
<gene>
    <name evidence="3" type="ORF">PCAR00345_LOCUS38374</name>
</gene>
<keyword evidence="1" id="KW-0732">Signal</keyword>
<organism evidence="3">
    <name type="scientific">Chrysotila carterae</name>
    <name type="common">Marine alga</name>
    <name type="synonym">Syracosphaera carterae</name>
    <dbReference type="NCBI Taxonomy" id="13221"/>
    <lineage>
        <taxon>Eukaryota</taxon>
        <taxon>Haptista</taxon>
        <taxon>Haptophyta</taxon>
        <taxon>Prymnesiophyceae</taxon>
        <taxon>Isochrysidales</taxon>
        <taxon>Isochrysidaceae</taxon>
        <taxon>Chrysotila</taxon>
    </lineage>
</organism>